<feature type="compositionally biased region" description="Low complexity" evidence="2">
    <location>
        <begin position="1320"/>
        <end position="1331"/>
    </location>
</feature>
<feature type="compositionally biased region" description="Polar residues" evidence="2">
    <location>
        <begin position="1590"/>
        <end position="1613"/>
    </location>
</feature>
<organism evidence="3 4">
    <name type="scientific">Aphis glycines</name>
    <name type="common">Soybean aphid</name>
    <dbReference type="NCBI Taxonomy" id="307491"/>
    <lineage>
        <taxon>Eukaryota</taxon>
        <taxon>Metazoa</taxon>
        <taxon>Ecdysozoa</taxon>
        <taxon>Arthropoda</taxon>
        <taxon>Hexapoda</taxon>
        <taxon>Insecta</taxon>
        <taxon>Pterygota</taxon>
        <taxon>Neoptera</taxon>
        <taxon>Paraneoptera</taxon>
        <taxon>Hemiptera</taxon>
        <taxon>Sternorrhyncha</taxon>
        <taxon>Aphidomorpha</taxon>
        <taxon>Aphidoidea</taxon>
        <taxon>Aphididae</taxon>
        <taxon>Aphidini</taxon>
        <taxon>Aphis</taxon>
        <taxon>Aphis</taxon>
    </lineage>
</organism>
<feature type="compositionally biased region" description="Low complexity" evidence="2">
    <location>
        <begin position="1805"/>
        <end position="1818"/>
    </location>
</feature>
<sequence length="2010" mass="227287">MIINDNLVFPKSHHQSTSSLADPDVHFGISYIAPKPPLKIFPTYAHASFHCVFQGFEMSQCYHCSQIRQQSFFICCQTMKPFTSINFELNLLSELFEYFDHLWDNFVRRVRNLVLGSVHSKMSEIFDLGVLVIVFIDNVDCMFIDFFDWSFIECFSLSSPSYSLIIPFEILRFETGCLSDINSLNLSSKEDETATTVTKLLREKSLKVKFLEKRFVTDNMLIKITYLLQNVIKYFKSRTLGAFNKDDATTEYYVVALNSVQENIIIMKRLFIIFVLIYLNVSGRYCILPNNILEVDTLGVPSPYEFLWMTTVSYCNVHFLTYYMFIRAGIPIKEQIYSNDDIAAFLIPDNIDDWSDETVLDLPYKFLKLREASQIIESFVFEIKEYQNVTGAEDIIAGIKIWKSVEDNLVNFMKKIYTLSNKVNQVIYDLNIQQKTVSIVKPSVVRNLYLDIYDEMIDTMSKHISPYKNAFNFLEKYNSINIKEINIKQEMKNENNFNSYEYTRVKLTKVYDLYIKALRIFYNYKSIDIQFSGLHFIIWYDLNSSKSIFDYKASKLLTYIIKLKEYAQEAYKYDQINIQKSTSKVQEYVIINLYNIVGLIKSPLQKILKNEDLIKNDVLSNTKNDNTTLINELLSSKNKVLHMERIKNIQLNWNDSSIQIIARDIINKYNKSLCDTDVNHNAKLMNWVEQMSIDEQKRNVLESSIYAMIIIKNLENIVLCSYIKNNFEINKEERLKNLIENVDQKLNIIYNIAVYSITDNRENIIPELWIYIKNHKDNIFNILDWLNKNISKSNIPYWPNDVQCNEIYIKNIVQLASVSSYMLYDVTLTSMHQALEKNEIDNEIEESNAIFILEDLERTKQMYKNVIQNIKNIVTINTLYIKSNKFLKQNLKQKAINELAKSMKYKIFASTELLKPAFIKTEYYNLVAPEDQLDYSEHFNNMQKIFNKYFGKKTDLRKNNETAMELIKENEKEITSIYNRLRSKNKKIKKKHRYIRVLKYNMISVKRIYNNIINQLKKITKVNNNLELKNNQQEIKKRLKITIALIMEDFIRFDTYIDMPDQTTSLYDGSHRYIISGIDMTKENNIIEYTNIYKKQKYKTISDKTTDFKTPMSSYLEHDNINQGRKKINEGNQKNKEINSKSKYLISNDSTEESKSNNVHQEEAIKIMSINSKKTLFTNESNSGENDIPNNETTENGSTDVEFQHNIKSSTFVSSISSTLSVDNDSNESGAQGSTTDIKNDTKDSIVKEIDVNLGVGMKPSSPGSSDDRLSLHEQRNSQTETSTFNAMKNINESSNGEDSNSGVFLPPIMNIPMVTFNGTSMPTSPPASTTENDSTDVEFQHNIKSSTFVSSISSMLSVDNDSNDSGAQGSTTDIKKDTNDSIVKEIDVKSGGGMKPTSPGSSDDRLSLLEQRNIQTETSTFNAMTNINESSNGEDSNSSFFLPPLMNIPMVTSNGTSMPTSPPASTTENDSTDVEFQHNIKSSTFVSSISSMLSVDNDSNDSGAQGSTKDIKKDTKDSIVKEIDVKSGVGMKPSSPGSSDDRLSLLDQRNSQTETSTFNAMTNINESSNGEDSNSSVFLPPLMNIPMVTSNGTIPSCHQDNDSNDSGAQGSTKDIKNDTKDSIVKEIDVNLGVGMKPSSPGSSDDRMSLHEQRNSQTETSTFNAMKNINESSNGEDSTSGVFLPPLMNIPMVTSNGTSMLTSPPASTTENDSTDVEFQHNIKSSTFVSSISSMLSVDNDSNDSGAQGSTKDIKNDTKDSIVKEIDVNLGVGMKPSSPGSSDDRLSLLEQRNSQTETSTFNAMKNINESSNGEDSNSGVFLPPLMNIPMVTFNGTSMPTSPPASTTVNDSTDVEFKHNIKSSTFVSSISSTLSVDNDSNESGAQGSTTDTKKDTNDSFVKEIDVKSGGGMKPTSPGSSDDRLSLLEQRNIQTETSTFNAMTNINESSNGEDSNSSVFLPPLMNIPMVTSNGTSMPTSPPASTTENDSTDVEFQHNINQVPSYHQSRQCSQ</sequence>
<feature type="region of interest" description="Disordered" evidence="2">
    <location>
        <begin position="1419"/>
        <end position="1474"/>
    </location>
</feature>
<feature type="region of interest" description="Disordered" evidence="2">
    <location>
        <begin position="1220"/>
        <end position="1337"/>
    </location>
</feature>
<feature type="region of interest" description="Disordered" evidence="2">
    <location>
        <begin position="1590"/>
        <end position="1621"/>
    </location>
</feature>
<feature type="compositionally biased region" description="Low complexity" evidence="2">
    <location>
        <begin position="1427"/>
        <end position="1440"/>
    </location>
</feature>
<feature type="region of interest" description="Disordered" evidence="2">
    <location>
        <begin position="1388"/>
        <end position="1407"/>
    </location>
</feature>
<evidence type="ECO:0000256" key="2">
    <source>
        <dbReference type="SAM" id="MobiDB-lite"/>
    </source>
</evidence>
<reference evidence="3 4" key="1">
    <citation type="submission" date="2019-08" db="EMBL/GenBank/DDBJ databases">
        <title>The genome of the soybean aphid Biotype 1, its phylome, world population structure and adaptation to the North American continent.</title>
        <authorList>
            <person name="Giordano R."/>
            <person name="Donthu R.K."/>
            <person name="Hernandez A.G."/>
            <person name="Wright C.L."/>
            <person name="Zimin A.V."/>
        </authorList>
    </citation>
    <scope>NUCLEOTIDE SEQUENCE [LARGE SCALE GENOMIC DNA]</scope>
    <source>
        <tissue evidence="3">Whole aphids</tissue>
    </source>
</reference>
<feature type="region of interest" description="Disordered" evidence="2">
    <location>
        <begin position="1871"/>
        <end position="1921"/>
    </location>
</feature>
<feature type="compositionally biased region" description="Low complexity" evidence="2">
    <location>
        <begin position="1290"/>
        <end position="1303"/>
    </location>
</feature>
<evidence type="ECO:0000256" key="1">
    <source>
        <dbReference type="SAM" id="Coils"/>
    </source>
</evidence>
<feature type="coiled-coil region" evidence="1">
    <location>
        <begin position="1009"/>
        <end position="1036"/>
    </location>
</feature>
<feature type="compositionally biased region" description="Low complexity" evidence="2">
    <location>
        <begin position="1457"/>
        <end position="1468"/>
    </location>
</feature>
<proteinExistence type="predicted"/>
<evidence type="ECO:0000313" key="3">
    <source>
        <dbReference type="EMBL" id="KAE9536875.1"/>
    </source>
</evidence>
<feature type="region of interest" description="Disordered" evidence="2">
    <location>
        <begin position="1140"/>
        <end position="1160"/>
    </location>
</feature>
<feature type="region of interest" description="Disordered" evidence="2">
    <location>
        <begin position="1497"/>
        <end position="1516"/>
    </location>
</feature>
<feature type="region of interest" description="Disordered" evidence="2">
    <location>
        <begin position="1523"/>
        <end position="1577"/>
    </location>
</feature>
<dbReference type="OrthoDB" id="6618732at2759"/>
<feature type="compositionally biased region" description="Low complexity" evidence="2">
    <location>
        <begin position="1564"/>
        <end position="1577"/>
    </location>
</feature>
<feature type="compositionally biased region" description="Polar residues" evidence="2">
    <location>
        <begin position="1792"/>
        <end position="1804"/>
    </location>
</feature>
<feature type="compositionally biased region" description="Polar residues" evidence="2">
    <location>
        <begin position="1994"/>
        <end position="2010"/>
    </location>
</feature>
<feature type="compositionally biased region" description="Basic and acidic residues" evidence="2">
    <location>
        <begin position="1889"/>
        <end position="1904"/>
    </location>
</feature>
<dbReference type="Proteomes" id="UP000475862">
    <property type="component" value="Unassembled WGS sequence"/>
</dbReference>
<feature type="region of interest" description="Disordered" evidence="2">
    <location>
        <begin position="1696"/>
        <end position="1715"/>
    </location>
</feature>
<feature type="region of interest" description="Disordered" evidence="2">
    <location>
        <begin position="1966"/>
        <end position="2010"/>
    </location>
</feature>
<feature type="region of interest" description="Disordered" evidence="2">
    <location>
        <begin position="1633"/>
        <end position="1660"/>
    </location>
</feature>
<feature type="region of interest" description="Disordered" evidence="2">
    <location>
        <begin position="1360"/>
        <end position="1382"/>
    </location>
</feature>
<protein>
    <submittedName>
        <fullName evidence="3">Uncharacterized protein</fullName>
    </submittedName>
</protein>
<feature type="compositionally biased region" description="Low complexity" evidence="2">
    <location>
        <begin position="1972"/>
        <end position="1983"/>
    </location>
</feature>
<name>A0A6G0TQ28_APHGL</name>
<feature type="compositionally biased region" description="Polar residues" evidence="2">
    <location>
        <begin position="1696"/>
        <end position="1711"/>
    </location>
</feature>
<gene>
    <name evidence="3" type="ORF">AGLY_006937</name>
</gene>
<dbReference type="EMBL" id="VYZN01000020">
    <property type="protein sequence ID" value="KAE9536875.1"/>
    <property type="molecule type" value="Genomic_DNA"/>
</dbReference>
<feature type="compositionally biased region" description="Polar residues" evidence="2">
    <location>
        <begin position="1548"/>
        <end position="1563"/>
    </location>
</feature>
<accession>A0A6G0TQ28</accession>
<feature type="compositionally biased region" description="Polar residues" evidence="2">
    <location>
        <begin position="1364"/>
        <end position="1373"/>
    </location>
</feature>
<evidence type="ECO:0000313" key="4">
    <source>
        <dbReference type="Proteomes" id="UP000475862"/>
    </source>
</evidence>
<feature type="region of interest" description="Disordered" evidence="2">
    <location>
        <begin position="1792"/>
        <end position="1820"/>
    </location>
</feature>
<feature type="compositionally biased region" description="Basic and acidic residues" evidence="2">
    <location>
        <begin position="1266"/>
        <end position="1276"/>
    </location>
</feature>
<feature type="compositionally biased region" description="Basic and acidic residues" evidence="2">
    <location>
        <begin position="1644"/>
        <end position="1654"/>
    </location>
</feature>
<feature type="compositionally biased region" description="Polar residues" evidence="2">
    <location>
        <begin position="1227"/>
        <end position="1237"/>
    </location>
</feature>
<feature type="compositionally biased region" description="Polar residues" evidence="2">
    <location>
        <begin position="1277"/>
        <end position="1289"/>
    </location>
</feature>
<feature type="region of interest" description="Disordered" evidence="2">
    <location>
        <begin position="1177"/>
        <end position="1198"/>
    </location>
</feature>
<feature type="compositionally biased region" description="Basic and acidic residues" evidence="2">
    <location>
        <begin position="1238"/>
        <end position="1251"/>
    </location>
</feature>
<comment type="caution">
    <text evidence="3">The sequence shown here is derived from an EMBL/GenBank/DDBJ whole genome shotgun (WGS) entry which is preliminary data.</text>
</comment>
<feature type="region of interest" description="Disordered" evidence="2">
    <location>
        <begin position="1738"/>
        <end position="1757"/>
    </location>
</feature>
<keyword evidence="4" id="KW-1185">Reference proteome</keyword>
<keyword evidence="1" id="KW-0175">Coiled coil</keyword>